<protein>
    <submittedName>
        <fullName evidence="1">Pyocin</fullName>
    </submittedName>
</protein>
<evidence type="ECO:0000313" key="2">
    <source>
        <dbReference type="Proteomes" id="UP001596215"/>
    </source>
</evidence>
<feature type="non-terminal residue" evidence="1">
    <location>
        <position position="75"/>
    </location>
</feature>
<reference evidence="2" key="1">
    <citation type="journal article" date="2019" name="Int. J. Syst. Evol. Microbiol.">
        <title>The Global Catalogue of Microorganisms (GCM) 10K type strain sequencing project: providing services to taxonomists for standard genome sequencing and annotation.</title>
        <authorList>
            <consortium name="The Broad Institute Genomics Platform"/>
            <consortium name="The Broad Institute Genome Sequencing Center for Infectious Disease"/>
            <person name="Wu L."/>
            <person name="Ma J."/>
        </authorList>
    </citation>
    <scope>NUCLEOTIDE SEQUENCE [LARGE SCALE GENOMIC DNA]</scope>
    <source>
        <strain evidence="2">CGMCC 4.1530</strain>
    </source>
</reference>
<organism evidence="1 2">
    <name type="scientific">Tatumella punctata</name>
    <dbReference type="NCBI Taxonomy" id="399969"/>
    <lineage>
        <taxon>Bacteria</taxon>
        <taxon>Pseudomonadati</taxon>
        <taxon>Pseudomonadota</taxon>
        <taxon>Gammaproteobacteria</taxon>
        <taxon>Enterobacterales</taxon>
        <taxon>Erwiniaceae</taxon>
        <taxon>Tatumella</taxon>
    </lineage>
</organism>
<sequence length="75" mass="8115">MAGARTPDPSVAALAALVAERQAAAEERTKQLAEERDRNRVFAKSCLRGEGCNDAGEEQEPHTHFAAMAFYQAVP</sequence>
<proteinExistence type="predicted"/>
<evidence type="ECO:0000313" key="1">
    <source>
        <dbReference type="EMBL" id="MFC6363723.1"/>
    </source>
</evidence>
<accession>A0ABW1VVH9</accession>
<comment type="caution">
    <text evidence="1">The sequence shown here is derived from an EMBL/GenBank/DDBJ whole genome shotgun (WGS) entry which is preliminary data.</text>
</comment>
<name>A0ABW1VVH9_9GAMM</name>
<dbReference type="EMBL" id="JBHSUC010000070">
    <property type="protein sequence ID" value="MFC6363723.1"/>
    <property type="molecule type" value="Genomic_DNA"/>
</dbReference>
<keyword evidence="2" id="KW-1185">Reference proteome</keyword>
<gene>
    <name evidence="1" type="ORF">ACFP73_16905</name>
</gene>
<dbReference type="Proteomes" id="UP001596215">
    <property type="component" value="Unassembled WGS sequence"/>
</dbReference>